<keyword evidence="3" id="KW-1185">Reference proteome</keyword>
<accession>A0A1G7AQT1</accession>
<gene>
    <name evidence="2" type="ORF">SAMN04488024_11318</name>
</gene>
<sequence length="408" mass="45558">MKKIFCIVLLLTMIFSACKKDQTILDNKSQIAEDIIQKLKTAGFDTTEGLSKYKNGFLVEGDIFMTIEDINKLSERSKINIPISLSLKNLKTQSKDPISHYRTNDLISLNSSRRTINIFMSSALGTYMQDCLDAAISRYNSLDFGLVFNRTSSSSSADIIISTTYISPVTNPNDAYLMAAGFPTSGNPYNEITVNTYYYNSSYNRLDATSTLVHEIGHTVGLRHTDYMNRAFSCGAVKPGNNEGAGTIGANHIGGTPTGPEYGSVMLACADGSDRSFTLADILSLKALYPYRKNIYIKEIHELIYDDSYNWGASDYDKRSYDITLEFYQDASGTIPYVTSNYFMLTVFSFVGGVDSKVNLLIDNGVSSYHLGEYTVDRAWEFGNQVYDNTSGFQVAYSPFSYYDRVIW</sequence>
<dbReference type="RefSeq" id="WP_090772180.1">
    <property type="nucleotide sequence ID" value="NZ_FMZH01000013.1"/>
</dbReference>
<evidence type="ECO:0000313" key="2">
    <source>
        <dbReference type="EMBL" id="SDE17163.1"/>
    </source>
</evidence>
<feature type="signal peptide" evidence="1">
    <location>
        <begin position="1"/>
        <end position="19"/>
    </location>
</feature>
<organism evidence="2 3">
    <name type="scientific">Pedobacter soli</name>
    <dbReference type="NCBI Taxonomy" id="390242"/>
    <lineage>
        <taxon>Bacteria</taxon>
        <taxon>Pseudomonadati</taxon>
        <taxon>Bacteroidota</taxon>
        <taxon>Sphingobacteriia</taxon>
        <taxon>Sphingobacteriales</taxon>
        <taxon>Sphingobacteriaceae</taxon>
        <taxon>Pedobacter</taxon>
    </lineage>
</organism>
<dbReference type="SUPFAM" id="SSF55486">
    <property type="entry name" value="Metalloproteases ('zincins'), catalytic domain"/>
    <property type="match status" value="1"/>
</dbReference>
<dbReference type="Gene3D" id="3.40.390.10">
    <property type="entry name" value="Collagenase (Catalytic Domain)"/>
    <property type="match status" value="1"/>
</dbReference>
<dbReference type="InterPro" id="IPR024653">
    <property type="entry name" value="Peptidase_M10/M27/M57"/>
</dbReference>
<name>A0A1G7AQT1_9SPHI</name>
<protein>
    <submittedName>
        <fullName evidence="2">Dual-action HEIGH metallo-peptidase</fullName>
    </submittedName>
</protein>
<dbReference type="Proteomes" id="UP000199455">
    <property type="component" value="Unassembled WGS sequence"/>
</dbReference>
<evidence type="ECO:0000313" key="3">
    <source>
        <dbReference type="Proteomes" id="UP000199455"/>
    </source>
</evidence>
<dbReference type="STRING" id="390242.SAMN04488024_11318"/>
<keyword evidence="1" id="KW-0732">Signal</keyword>
<proteinExistence type="predicted"/>
<dbReference type="GO" id="GO:0008237">
    <property type="term" value="F:metallopeptidase activity"/>
    <property type="evidence" value="ECO:0007669"/>
    <property type="project" value="InterPro"/>
</dbReference>
<reference evidence="3" key="1">
    <citation type="submission" date="2016-10" db="EMBL/GenBank/DDBJ databases">
        <authorList>
            <person name="Varghese N."/>
            <person name="Submissions S."/>
        </authorList>
    </citation>
    <scope>NUCLEOTIDE SEQUENCE [LARGE SCALE GENOMIC DNA]</scope>
    <source>
        <strain evidence="3">DSM 18609</strain>
    </source>
</reference>
<dbReference type="Pfam" id="PF12388">
    <property type="entry name" value="Peptidase_M57"/>
    <property type="match status" value="1"/>
</dbReference>
<dbReference type="InterPro" id="IPR024079">
    <property type="entry name" value="MetalloPept_cat_dom_sf"/>
</dbReference>
<dbReference type="AlphaFoldDB" id="A0A1G7AQT1"/>
<dbReference type="PROSITE" id="PS51257">
    <property type="entry name" value="PROKAR_LIPOPROTEIN"/>
    <property type="match status" value="1"/>
</dbReference>
<feature type="chain" id="PRO_5011472025" evidence="1">
    <location>
        <begin position="20"/>
        <end position="408"/>
    </location>
</feature>
<evidence type="ECO:0000256" key="1">
    <source>
        <dbReference type="SAM" id="SignalP"/>
    </source>
</evidence>
<dbReference type="EMBL" id="FMZH01000013">
    <property type="protein sequence ID" value="SDE17163.1"/>
    <property type="molecule type" value="Genomic_DNA"/>
</dbReference>